<feature type="domain" description="DUF8125" evidence="3">
    <location>
        <begin position="144"/>
        <end position="222"/>
    </location>
</feature>
<reference evidence="4" key="1">
    <citation type="journal article" date="2019" name="Environ. Microbiol.">
        <title>Novel haloarchaeal viruses from Lake Retba infecting Haloferax and Halorubrum species.</title>
        <authorList>
            <person name="Mizuno C.M."/>
            <person name="Prajapati B."/>
            <person name="Lucas-Staat S."/>
            <person name="Sime-Ngando T."/>
            <person name="Forterre P."/>
            <person name="Bamford D.H."/>
            <person name="Prangishvili D."/>
            <person name="Krupovic M."/>
            <person name="Oksanen H.M."/>
        </authorList>
    </citation>
    <scope>NUCLEOTIDE SEQUENCE</scope>
</reference>
<keyword evidence="2" id="KW-0472">Membrane</keyword>
<dbReference type="InterPro" id="IPR058439">
    <property type="entry name" value="DUF8126"/>
</dbReference>
<protein>
    <submittedName>
        <fullName evidence="4">ORF6</fullName>
    </submittedName>
</protein>
<feature type="compositionally biased region" description="Acidic residues" evidence="1">
    <location>
        <begin position="235"/>
        <end position="256"/>
    </location>
</feature>
<feature type="transmembrane region" description="Helical" evidence="2">
    <location>
        <begin position="38"/>
        <end position="57"/>
    </location>
</feature>
<proteinExistence type="predicted"/>
<dbReference type="Pfam" id="PF26447">
    <property type="entry name" value="DUF8126"/>
    <property type="match status" value="1"/>
</dbReference>
<dbReference type="InterPro" id="IPR058438">
    <property type="entry name" value="DUF8125"/>
</dbReference>
<evidence type="ECO:0000313" key="4">
    <source>
        <dbReference type="EMBL" id="QAS68826.1"/>
    </source>
</evidence>
<evidence type="ECO:0000256" key="1">
    <source>
        <dbReference type="SAM" id="MobiDB-lite"/>
    </source>
</evidence>
<dbReference type="EMBL" id="MG550111">
    <property type="protein sequence ID" value="QAS68826.1"/>
    <property type="molecule type" value="Genomic_DNA"/>
</dbReference>
<dbReference type="Pfam" id="PF26446">
    <property type="entry name" value="DUF8125"/>
    <property type="match status" value="1"/>
</dbReference>
<evidence type="ECO:0000256" key="2">
    <source>
        <dbReference type="SAM" id="Phobius"/>
    </source>
</evidence>
<feature type="region of interest" description="Disordered" evidence="1">
    <location>
        <begin position="192"/>
        <end position="256"/>
    </location>
</feature>
<gene>
    <name evidence="4" type="ORF">HRPV10-gp06</name>
</gene>
<keyword evidence="2" id="KW-1133">Transmembrane helix</keyword>
<keyword evidence="2" id="KW-0812">Transmembrane</keyword>
<evidence type="ECO:0000259" key="3">
    <source>
        <dbReference type="Pfam" id="PF26447"/>
    </source>
</evidence>
<organism evidence="4">
    <name type="scientific">Halorubrum pleomorphic virus 10</name>
    <dbReference type="NCBI Taxonomy" id="2507576"/>
    <lineage>
        <taxon>Viruses</taxon>
        <taxon>Monodnaviria</taxon>
        <taxon>Trapavirae</taxon>
        <taxon>Saleviricota</taxon>
        <taxon>Huolimaviricetes</taxon>
        <taxon>Haloruvirales</taxon>
        <taxon>Pleolipoviridae</taxon>
        <taxon>Betapleolipovirus</taxon>
        <taxon>Betapleolipovirus senegalense</taxon>
        <taxon>Betapleolipovirus HRPV10</taxon>
    </lineage>
</organism>
<name>A0A410N6N9_9VIRU</name>
<sequence length="256" mass="28489">MSIVDYLRANSRLVIAGVLLYVAAASYGYVTPVWEMDGFYAAATAGVVALGAGYFAAGKVESLLPEEEGIYLVAFEASDDTGGSVWELSEDQFEAMEVHAGTLFEWPVSKRVYECKEYRPEDNVAVANWRESVAGSQLAGDALLPDALEQIAELREEFEPAARRSRYLQRRLRSIARTIDRERLKDQQELLDNTTNPTFGDSQSISEIIEEQVPPSLRPESMNAGDMEQKRNGESEEIVGFDLLDDSEALDFEDQP</sequence>
<dbReference type="Proteomes" id="UP000290575">
    <property type="component" value="Segment"/>
</dbReference>
<accession>A0A410N6N9</accession>
<evidence type="ECO:0000313" key="5">
    <source>
        <dbReference type="Proteomes" id="UP000290575"/>
    </source>
</evidence>
<feature type="compositionally biased region" description="Polar residues" evidence="1">
    <location>
        <begin position="192"/>
        <end position="206"/>
    </location>
</feature>
<keyword evidence="5" id="KW-1185">Reference proteome</keyword>